<feature type="region of interest" description="Disordered" evidence="6">
    <location>
        <begin position="1096"/>
        <end position="1118"/>
    </location>
</feature>
<feature type="coiled-coil region" evidence="5">
    <location>
        <begin position="584"/>
        <end position="633"/>
    </location>
</feature>
<reference evidence="7 8" key="1">
    <citation type="submission" date="2024-02" db="EMBL/GenBank/DDBJ databases">
        <authorList>
            <person name="Daric V."/>
            <person name="Darras S."/>
        </authorList>
    </citation>
    <scope>NUCLEOTIDE SEQUENCE [LARGE SCALE GENOMIC DNA]</scope>
</reference>
<comment type="caution">
    <text evidence="7">The sequence shown here is derived from an EMBL/GenBank/DDBJ whole genome shotgun (WGS) entry which is preliminary data.</text>
</comment>
<gene>
    <name evidence="7" type="ORF">CVLEPA_LOCUS27642</name>
</gene>
<evidence type="ECO:0000256" key="4">
    <source>
        <dbReference type="ARBA" id="ARBA00023212"/>
    </source>
</evidence>
<dbReference type="PANTHER" id="PTHR18905:SF13">
    <property type="entry name" value="NON-CENTROSOMAL MICROTUBULE ARRAY"/>
    <property type="match status" value="1"/>
</dbReference>
<keyword evidence="5" id="KW-0175">Coiled coil</keyword>
<keyword evidence="2" id="KW-0963">Cytoplasm</keyword>
<evidence type="ECO:0000256" key="3">
    <source>
        <dbReference type="ARBA" id="ARBA00022553"/>
    </source>
</evidence>
<proteinExistence type="predicted"/>
<dbReference type="Proteomes" id="UP001642483">
    <property type="component" value="Unassembled WGS sequence"/>
</dbReference>
<protein>
    <recommendedName>
        <fullName evidence="9">Ninein-like protein</fullName>
    </recommendedName>
</protein>
<evidence type="ECO:0000313" key="8">
    <source>
        <dbReference type="Proteomes" id="UP001642483"/>
    </source>
</evidence>
<accession>A0ABP0GSG1</accession>
<name>A0ABP0GSG1_CLALP</name>
<keyword evidence="4" id="KW-0206">Cytoskeleton</keyword>
<comment type="subcellular location">
    <subcellularLocation>
        <location evidence="1">Cytoplasm</location>
        <location evidence="1">Cytoskeleton</location>
        <location evidence="1">Microtubule organizing center</location>
        <location evidence="1">Centrosome</location>
    </subcellularLocation>
</comment>
<feature type="coiled-coil region" evidence="5">
    <location>
        <begin position="658"/>
        <end position="757"/>
    </location>
</feature>
<feature type="region of interest" description="Disordered" evidence="6">
    <location>
        <begin position="541"/>
        <end position="584"/>
    </location>
</feature>
<keyword evidence="3" id="KW-0597">Phosphoprotein</keyword>
<evidence type="ECO:0008006" key="9">
    <source>
        <dbReference type="Google" id="ProtNLM"/>
    </source>
</evidence>
<feature type="coiled-coil region" evidence="5">
    <location>
        <begin position="1216"/>
        <end position="1243"/>
    </location>
</feature>
<feature type="compositionally biased region" description="Basic and acidic residues" evidence="6">
    <location>
        <begin position="1105"/>
        <end position="1118"/>
    </location>
</feature>
<feature type="compositionally biased region" description="Basic residues" evidence="6">
    <location>
        <begin position="105"/>
        <end position="115"/>
    </location>
</feature>
<dbReference type="EMBL" id="CAWYQH010000141">
    <property type="protein sequence ID" value="CAK8694258.1"/>
    <property type="molecule type" value="Genomic_DNA"/>
</dbReference>
<evidence type="ECO:0000313" key="7">
    <source>
        <dbReference type="EMBL" id="CAK8694258.1"/>
    </source>
</evidence>
<feature type="compositionally biased region" description="Polar residues" evidence="6">
    <location>
        <begin position="571"/>
        <end position="584"/>
    </location>
</feature>
<evidence type="ECO:0000256" key="6">
    <source>
        <dbReference type="SAM" id="MobiDB-lite"/>
    </source>
</evidence>
<sequence>MDKDDQHVQQLKEIFLSFCTDGCAGLNKDQLLELCNRLSLEGSCLELVVDLAFPNHYIHKDDHLIYFDRFCDCFIAALSEVGDPISSAESNVHEENTEIKPRLVRGGRSYGRKSKPANPDCSDTAGDVLNEKPDCNDNTKLFHDSNQSSDTVVISSDDLDKQSEHEEECYFHHRTRHDEKQEYFEAGGRSDATSMQGMSGFTSSNETFDCFAEHSSATLFGDNEINLFSSLDLDGSGEVEIDHVVELWKQGGVSEPAAIFQALGVHGGDGVVTGGLGLSTTLEKEVLSLLSSQNSGDSLTQALLISYKHHSHFVNSQVDHYRHQADKMRDDLERSELRNSKIIEEVDDRYVTIDQQNERRISNTEKKWAKKLNSVQRNFDRERDAIVSQSNLERDTLKKELDTLHEDDLMLRRKIDNLISENSSLTRESNQLCEKLSDAEKDAERLRKDLECLLAAKTSDMSDPINTSQEEKFALIIKEYEAQCRNLADKNDELMIEVESLRAKIRHQETFENYNNQNIYAEEKLLSPKRKKATRQSFNKMTHSMAENTSDMDSEPLSNSMESSELGHISPSRSNKGSPFRNSQNFSNARMIELESLVEELRRERRHCVDNFIDEKNKLRADLEKEFQLKLEKEKTKFSCYDDNKAVEEQQNMTMRLLKDMTKQKDELDVECTKLKDSLMSLKSSNQQGMADLCREFANEKSELVTNYNEKVKDLEEKLDNINQKLKDEEATNGRFAEQLKNERLQHQEALSAHQEIITKFERFPLMLCCHNIFNFFIVILLGSTLTKSSSLADVENDNIRTLKERHDNELVKLKQSHALALEAVKHETEEKLDQILSERQQFQESTSMCSELERLQENIGVERREMHKRMEEMRAAFEHDAAELKQLLDCDKAKLRKQLSEEVALLRQRLAEDTEREIKRKRQHLEEEEELLRKKEQLVIAQTAEVERLEGKVEDLKMRNIELESMLSKSNSALHEQEEEVRRIKETSRDADVTHLEERVREMNKKVKEKEHLNFTLRQQLADVNDERKEKLIFLSNLQTNLAVKSTEISQLKQENVELAEKLSQLECERLANRVEAAGLTAKCEELERSRVIPPVPSPRSCHNRNDEVTKDHREENKKENGLLKEKMKLMQKEIGDLQNQLAEKSDEGIQPLGGDNIIEIESVTLNPSENVLTCLRGRLNKTRTQLTDQMKKSKDLYSKLAKTELLVKDLYSENAHLMRALQVTEARQKDAERKLLDERDRCRSLGNLLQKVSPQV</sequence>
<feature type="coiled-coil region" evidence="5">
    <location>
        <begin position="318"/>
        <end position="345"/>
    </location>
</feature>
<dbReference type="PANTHER" id="PTHR18905">
    <property type="entry name" value="NINEIN"/>
    <property type="match status" value="1"/>
</dbReference>
<feature type="coiled-coil region" evidence="5">
    <location>
        <begin position="797"/>
        <end position="1070"/>
    </location>
</feature>
<evidence type="ECO:0000256" key="5">
    <source>
        <dbReference type="SAM" id="Coils"/>
    </source>
</evidence>
<feature type="region of interest" description="Disordered" evidence="6">
    <location>
        <begin position="105"/>
        <end position="129"/>
    </location>
</feature>
<evidence type="ECO:0000256" key="2">
    <source>
        <dbReference type="ARBA" id="ARBA00022490"/>
    </source>
</evidence>
<organism evidence="7 8">
    <name type="scientific">Clavelina lepadiformis</name>
    <name type="common">Light-bulb sea squirt</name>
    <name type="synonym">Ascidia lepadiformis</name>
    <dbReference type="NCBI Taxonomy" id="159417"/>
    <lineage>
        <taxon>Eukaryota</taxon>
        <taxon>Metazoa</taxon>
        <taxon>Chordata</taxon>
        <taxon>Tunicata</taxon>
        <taxon>Ascidiacea</taxon>
        <taxon>Aplousobranchia</taxon>
        <taxon>Clavelinidae</taxon>
        <taxon>Clavelina</taxon>
    </lineage>
</organism>
<dbReference type="InterPro" id="IPR011992">
    <property type="entry name" value="EF-hand-dom_pair"/>
</dbReference>
<evidence type="ECO:0000256" key="1">
    <source>
        <dbReference type="ARBA" id="ARBA00004300"/>
    </source>
</evidence>
<keyword evidence="8" id="KW-1185">Reference proteome</keyword>
<feature type="coiled-coil region" evidence="5">
    <location>
        <begin position="387"/>
        <end position="504"/>
    </location>
</feature>
<feature type="compositionally biased region" description="Polar residues" evidence="6">
    <location>
        <begin position="541"/>
        <end position="563"/>
    </location>
</feature>
<dbReference type="SUPFAM" id="SSF47473">
    <property type="entry name" value="EF-hand"/>
    <property type="match status" value="1"/>
</dbReference>